<organism evidence="1 2">
    <name type="scientific">Scutellospora calospora</name>
    <dbReference type="NCBI Taxonomy" id="85575"/>
    <lineage>
        <taxon>Eukaryota</taxon>
        <taxon>Fungi</taxon>
        <taxon>Fungi incertae sedis</taxon>
        <taxon>Mucoromycota</taxon>
        <taxon>Glomeromycotina</taxon>
        <taxon>Glomeromycetes</taxon>
        <taxon>Diversisporales</taxon>
        <taxon>Gigasporaceae</taxon>
        <taxon>Scutellospora</taxon>
    </lineage>
</organism>
<sequence>ISYRKLQMQEITERLIKHFKNKEYAVASEKKNYTIHIKDPFHPMDSIQAPLTSGIPKNCSAKLRKPSQFSYSNDMQFNETETSHIDEINQECANYDSLEDLSLSEISINNIENTSRFAEPHSIQNDATFTTKRSLEELFLEKEYA</sequence>
<accession>A0ACA9LK59</accession>
<proteinExistence type="predicted"/>
<name>A0ACA9LK59_9GLOM</name>
<comment type="caution">
    <text evidence="1">The sequence shown here is derived from an EMBL/GenBank/DDBJ whole genome shotgun (WGS) entry which is preliminary data.</text>
</comment>
<feature type="non-terminal residue" evidence="1">
    <location>
        <position position="1"/>
    </location>
</feature>
<dbReference type="EMBL" id="CAJVPM010006519">
    <property type="protein sequence ID" value="CAG8535827.1"/>
    <property type="molecule type" value="Genomic_DNA"/>
</dbReference>
<gene>
    <name evidence="1" type="ORF">SCALOS_LOCUS4639</name>
</gene>
<evidence type="ECO:0000313" key="2">
    <source>
        <dbReference type="Proteomes" id="UP000789860"/>
    </source>
</evidence>
<reference evidence="1" key="1">
    <citation type="submission" date="2021-06" db="EMBL/GenBank/DDBJ databases">
        <authorList>
            <person name="Kallberg Y."/>
            <person name="Tangrot J."/>
            <person name="Rosling A."/>
        </authorList>
    </citation>
    <scope>NUCLEOTIDE SEQUENCE</scope>
    <source>
        <strain evidence="1">AU212A</strain>
    </source>
</reference>
<keyword evidence="2" id="KW-1185">Reference proteome</keyword>
<dbReference type="Proteomes" id="UP000789860">
    <property type="component" value="Unassembled WGS sequence"/>
</dbReference>
<protein>
    <submittedName>
        <fullName evidence="1">5408_t:CDS:1</fullName>
    </submittedName>
</protein>
<evidence type="ECO:0000313" key="1">
    <source>
        <dbReference type="EMBL" id="CAG8535827.1"/>
    </source>
</evidence>